<dbReference type="Proteomes" id="UP001139646">
    <property type="component" value="Unassembled WGS sequence"/>
</dbReference>
<reference evidence="1" key="1">
    <citation type="submission" date="2022-01" db="EMBL/GenBank/DDBJ databases">
        <title>Colwellia maritima, isolated from seawater.</title>
        <authorList>
            <person name="Kristyanto S."/>
            <person name="Jung J."/>
            <person name="Jeon C.O."/>
        </authorList>
    </citation>
    <scope>NUCLEOTIDE SEQUENCE</scope>
    <source>
        <strain evidence="1">MSW7</strain>
    </source>
</reference>
<comment type="caution">
    <text evidence="1">The sequence shown here is derived from an EMBL/GenBank/DDBJ whole genome shotgun (WGS) entry which is preliminary data.</text>
</comment>
<name>A0ABS9WXI4_9GAMM</name>
<gene>
    <name evidence="1" type="ORF">L3081_03075</name>
</gene>
<proteinExistence type="predicted"/>
<protein>
    <submittedName>
        <fullName evidence="1">Uncharacterized protein</fullName>
    </submittedName>
</protein>
<sequence>MKAKLQIECLADLIRYAVNHGLIDS</sequence>
<evidence type="ECO:0000313" key="2">
    <source>
        <dbReference type="Proteomes" id="UP001139646"/>
    </source>
</evidence>
<organism evidence="1 2">
    <name type="scientific">Colwellia maritima</name>
    <dbReference type="NCBI Taxonomy" id="2912588"/>
    <lineage>
        <taxon>Bacteria</taxon>
        <taxon>Pseudomonadati</taxon>
        <taxon>Pseudomonadota</taxon>
        <taxon>Gammaproteobacteria</taxon>
        <taxon>Alteromonadales</taxon>
        <taxon>Colwelliaceae</taxon>
        <taxon>Colwellia</taxon>
    </lineage>
</organism>
<keyword evidence="2" id="KW-1185">Reference proteome</keyword>
<dbReference type="EMBL" id="JAKKSL010000001">
    <property type="protein sequence ID" value="MCI2282564.1"/>
    <property type="molecule type" value="Genomic_DNA"/>
</dbReference>
<accession>A0ABS9WXI4</accession>
<evidence type="ECO:0000313" key="1">
    <source>
        <dbReference type="EMBL" id="MCI2282564.1"/>
    </source>
</evidence>